<dbReference type="Gene3D" id="3.70.10.10">
    <property type="match status" value="1"/>
</dbReference>
<evidence type="ECO:0000256" key="4">
    <source>
        <dbReference type="ARBA" id="ARBA00023204"/>
    </source>
</evidence>
<dbReference type="OMA" id="AFYISAQ"/>
<dbReference type="InterPro" id="IPR046938">
    <property type="entry name" value="DNA_clamp_sf"/>
</dbReference>
<evidence type="ECO:0000256" key="5">
    <source>
        <dbReference type="ARBA" id="ARBA00023242"/>
    </source>
</evidence>
<dbReference type="eggNOG" id="ENOG502RF6C">
    <property type="taxonomic scope" value="Eukaryota"/>
</dbReference>
<keyword evidence="4" id="KW-0234">DNA repair</keyword>
<dbReference type="Pfam" id="PF02144">
    <property type="entry name" value="Rad1"/>
    <property type="match status" value="1"/>
</dbReference>
<evidence type="ECO:0000256" key="1">
    <source>
        <dbReference type="ARBA" id="ARBA00004123"/>
    </source>
</evidence>
<dbReference type="RefSeq" id="XP_001734093.1">
    <property type="nucleotide sequence ID" value="XM_001734041.1"/>
</dbReference>
<dbReference type="InterPro" id="IPR003021">
    <property type="entry name" value="Rad1_Rec1_Rad17"/>
</dbReference>
<dbReference type="PANTHER" id="PTHR10870:SF0">
    <property type="entry name" value="CELL CYCLE CHECKPOINT PROTEIN RAD1"/>
    <property type="match status" value="1"/>
</dbReference>
<dbReference type="KEGG" id="edi:EDI_315390"/>
<dbReference type="Proteomes" id="UP000008076">
    <property type="component" value="Unassembled WGS sequence"/>
</dbReference>
<dbReference type="PANTHER" id="PTHR10870">
    <property type="entry name" value="CELL CYCLE CHECKPOINT PROTEIN RAD1"/>
    <property type="match status" value="1"/>
</dbReference>
<organism evidence="7">
    <name type="scientific">Entamoeba dispar (strain ATCC PRA-260 / SAW760)</name>
    <dbReference type="NCBI Taxonomy" id="370354"/>
    <lineage>
        <taxon>Eukaryota</taxon>
        <taxon>Amoebozoa</taxon>
        <taxon>Evosea</taxon>
        <taxon>Archamoebae</taxon>
        <taxon>Mastigamoebida</taxon>
        <taxon>Entamoebidae</taxon>
        <taxon>Entamoeba</taxon>
    </lineage>
</organism>
<dbReference type="GeneID" id="5878983"/>
<evidence type="ECO:0000313" key="7">
    <source>
        <dbReference type="Proteomes" id="UP000008076"/>
    </source>
</evidence>
<evidence type="ECO:0000256" key="3">
    <source>
        <dbReference type="ARBA" id="ARBA00022763"/>
    </source>
</evidence>
<keyword evidence="3" id="KW-0227">DNA damage</keyword>
<keyword evidence="5" id="KW-0539">Nucleus</keyword>
<dbReference type="VEuPathDB" id="AmoebaDB:EDI_315390"/>
<dbReference type="EMBL" id="DS547932">
    <property type="protein sequence ID" value="EDR29762.1"/>
    <property type="molecule type" value="Genomic_DNA"/>
</dbReference>
<protein>
    <submittedName>
        <fullName evidence="6">Uncharacterized protein</fullName>
    </submittedName>
</protein>
<dbReference type="GO" id="GO:0030896">
    <property type="term" value="C:checkpoint clamp complex"/>
    <property type="evidence" value="ECO:0007669"/>
    <property type="project" value="TreeGrafter"/>
</dbReference>
<name>B0E6T1_ENTDS</name>
<sequence>MSVDPLATSQDILGRTRTSISTFTSDNLQSIKHSIYSFSTCQGKIFQSTIETLFNKEFPNNNVTLWIDEYGIKLVSEQKSVCQTIVFWEKDIFESYIFDNNHKEFSIKIPLKDLVLFFDSIISEVRFNVDIFILESNEILLQSKNNTTTVRMKINPISDSICPANIFDFSKFRVLLYINSSYQPLIPSFGTMEWNHLYLIFDANIDGTLTISSSSISDSVSTHYSQNSFVKFECYQTFSARYRLSHFKCIRKALKHSKKITIMINQNKLLYIECSYQSEDKDVDAEIAFYVSAQVEDIPFSLLQEKSQSTTPSQLPTQIEEIEEV</sequence>
<reference evidence="7" key="1">
    <citation type="submission" date="2007-12" db="EMBL/GenBank/DDBJ databases">
        <title>Annotation of Entamoeba dispar SAW760.</title>
        <authorList>
            <person name="Lorenzi H."/>
            <person name="Inman J."/>
            <person name="Schobel S."/>
            <person name="Amedeo P."/>
            <person name="Caler E."/>
        </authorList>
    </citation>
    <scope>NUCLEOTIDE SEQUENCE [LARGE SCALE GENOMIC DNA]</scope>
    <source>
        <strain evidence="7">ATCC PRA-260 / SAW760</strain>
    </source>
</reference>
<dbReference type="OrthoDB" id="27256at2759"/>
<evidence type="ECO:0000313" key="6">
    <source>
        <dbReference type="EMBL" id="EDR29762.1"/>
    </source>
</evidence>
<gene>
    <name evidence="6" type="ORF">EDI_315390</name>
</gene>
<dbReference type="GO" id="GO:0000077">
    <property type="term" value="P:DNA damage checkpoint signaling"/>
    <property type="evidence" value="ECO:0007669"/>
    <property type="project" value="InterPro"/>
</dbReference>
<dbReference type="AlphaFoldDB" id="B0E6T1"/>
<comment type="similarity">
    <text evidence="2">Belongs to the rad1 family.</text>
</comment>
<evidence type="ECO:0000256" key="2">
    <source>
        <dbReference type="ARBA" id="ARBA00010991"/>
    </source>
</evidence>
<dbReference type="GO" id="GO:0006281">
    <property type="term" value="P:DNA repair"/>
    <property type="evidence" value="ECO:0007669"/>
    <property type="project" value="UniProtKB-KW"/>
</dbReference>
<proteinExistence type="inferred from homology"/>
<dbReference type="SUPFAM" id="SSF55979">
    <property type="entry name" value="DNA clamp"/>
    <property type="match status" value="1"/>
</dbReference>
<comment type="subcellular location">
    <subcellularLocation>
        <location evidence="1">Nucleus</location>
    </subcellularLocation>
</comment>
<keyword evidence="7" id="KW-1185">Reference proteome</keyword>
<accession>B0E6T1</accession>